<dbReference type="EMBL" id="JBHSFK010000002">
    <property type="protein sequence ID" value="MFC4498450.1"/>
    <property type="molecule type" value="Genomic_DNA"/>
</dbReference>
<keyword evidence="2" id="KW-1185">Reference proteome</keyword>
<organism evidence="1 2">
    <name type="scientific">Streptomyces vulcanius</name>
    <dbReference type="NCBI Taxonomy" id="1441876"/>
    <lineage>
        <taxon>Bacteria</taxon>
        <taxon>Bacillati</taxon>
        <taxon>Actinomycetota</taxon>
        <taxon>Actinomycetes</taxon>
        <taxon>Kitasatosporales</taxon>
        <taxon>Streptomycetaceae</taxon>
        <taxon>Streptomyces</taxon>
    </lineage>
</organism>
<name>A0ABV9AHB8_9ACTN</name>
<dbReference type="Proteomes" id="UP001595839">
    <property type="component" value="Unassembled WGS sequence"/>
</dbReference>
<comment type="caution">
    <text evidence="1">The sequence shown here is derived from an EMBL/GenBank/DDBJ whole genome shotgun (WGS) entry which is preliminary data.</text>
</comment>
<protein>
    <submittedName>
        <fullName evidence="1">Uncharacterized protein</fullName>
    </submittedName>
</protein>
<dbReference type="RefSeq" id="WP_381167751.1">
    <property type="nucleotide sequence ID" value="NZ_JBHSFK010000002.1"/>
</dbReference>
<evidence type="ECO:0000313" key="1">
    <source>
        <dbReference type="EMBL" id="MFC4498450.1"/>
    </source>
</evidence>
<evidence type="ECO:0000313" key="2">
    <source>
        <dbReference type="Proteomes" id="UP001595839"/>
    </source>
</evidence>
<accession>A0ABV9AHB8</accession>
<gene>
    <name evidence="1" type="ORF">ACFPIH_02755</name>
</gene>
<reference evidence="2" key="1">
    <citation type="journal article" date="2019" name="Int. J. Syst. Evol. Microbiol.">
        <title>The Global Catalogue of Microorganisms (GCM) 10K type strain sequencing project: providing services to taxonomists for standard genome sequencing and annotation.</title>
        <authorList>
            <consortium name="The Broad Institute Genomics Platform"/>
            <consortium name="The Broad Institute Genome Sequencing Center for Infectious Disease"/>
            <person name="Wu L."/>
            <person name="Ma J."/>
        </authorList>
    </citation>
    <scope>NUCLEOTIDE SEQUENCE [LARGE SCALE GENOMIC DNA]</scope>
    <source>
        <strain evidence="2">CGMCC 4.7177</strain>
    </source>
</reference>
<sequence>MEDKLVSDAEVYAHVESIPPDLVDCLADRHTWVAYDWHGFNANGRPVRNPNNAVSINQTQRCDRCDMLRHTTLTIGRRGPIDRTEWTYSNRNPSLVSPRGVSKTGISVRRELGIGKLWEEITEAPIPLHAGKRAKAARGAA</sequence>
<proteinExistence type="predicted"/>